<proteinExistence type="predicted"/>
<feature type="transmembrane region" description="Helical" evidence="3">
    <location>
        <begin position="50"/>
        <end position="74"/>
    </location>
</feature>
<evidence type="ECO:0000259" key="5">
    <source>
        <dbReference type="PROSITE" id="PS50011"/>
    </source>
</evidence>
<dbReference type="SUPFAM" id="SSF56112">
    <property type="entry name" value="Protein kinase-like (PK-like)"/>
    <property type="match status" value="1"/>
</dbReference>
<accession>A0AAV7ESC2</accession>
<dbReference type="InterPro" id="IPR000719">
    <property type="entry name" value="Prot_kinase_dom"/>
</dbReference>
<dbReference type="PANTHER" id="PTHR48007:SF43">
    <property type="entry name" value="POLLEN RECEPTOR-LIKE KINASE 4"/>
    <property type="match status" value="1"/>
</dbReference>
<evidence type="ECO:0000256" key="1">
    <source>
        <dbReference type="PROSITE-ProRule" id="PRU10141"/>
    </source>
</evidence>
<dbReference type="InterPro" id="IPR011009">
    <property type="entry name" value="Kinase-like_dom_sf"/>
</dbReference>
<dbReference type="PROSITE" id="PS50011">
    <property type="entry name" value="PROTEIN_KINASE_DOM"/>
    <property type="match status" value="1"/>
</dbReference>
<feature type="compositionally biased region" description="Basic and acidic residues" evidence="2">
    <location>
        <begin position="423"/>
        <end position="432"/>
    </location>
</feature>
<dbReference type="PANTHER" id="PTHR48007">
    <property type="entry name" value="LEUCINE-RICH REPEAT RECEPTOR-LIKE PROTEIN KINASE PXC1"/>
    <property type="match status" value="1"/>
</dbReference>
<feature type="region of interest" description="Disordered" evidence="2">
    <location>
        <begin position="84"/>
        <end position="110"/>
    </location>
</feature>
<name>A0AAV7ESC2_ARIFI</name>
<evidence type="ECO:0000313" key="6">
    <source>
        <dbReference type="EMBL" id="KAG9451588.1"/>
    </source>
</evidence>
<keyword evidence="3" id="KW-1133">Transmembrane helix</keyword>
<keyword evidence="4" id="KW-0732">Signal</keyword>
<feature type="domain" description="Protein kinase" evidence="5">
    <location>
        <begin position="133"/>
        <end position="412"/>
    </location>
</feature>
<dbReference type="Gene3D" id="1.10.510.10">
    <property type="entry name" value="Transferase(Phosphotransferase) domain 1"/>
    <property type="match status" value="1"/>
</dbReference>
<evidence type="ECO:0000313" key="7">
    <source>
        <dbReference type="Proteomes" id="UP000825729"/>
    </source>
</evidence>
<keyword evidence="1" id="KW-0547">Nucleotide-binding</keyword>
<dbReference type="InterPro" id="IPR017441">
    <property type="entry name" value="Protein_kinase_ATP_BS"/>
</dbReference>
<comment type="caution">
    <text evidence="6">The sequence shown here is derived from an EMBL/GenBank/DDBJ whole genome shotgun (WGS) entry which is preliminary data.</text>
</comment>
<gene>
    <name evidence="6" type="ORF">H6P81_011553</name>
</gene>
<feature type="chain" id="PRO_5043552147" description="Protein kinase domain-containing protein" evidence="4">
    <location>
        <begin position="28"/>
        <end position="451"/>
    </location>
</feature>
<feature type="region of interest" description="Disordered" evidence="2">
    <location>
        <begin position="413"/>
        <end position="451"/>
    </location>
</feature>
<dbReference type="InterPro" id="IPR046959">
    <property type="entry name" value="PRK1-6/SRF4-like"/>
</dbReference>
<dbReference type="GO" id="GO:0004672">
    <property type="term" value="F:protein kinase activity"/>
    <property type="evidence" value="ECO:0007669"/>
    <property type="project" value="InterPro"/>
</dbReference>
<dbReference type="AlphaFoldDB" id="A0AAV7ESC2"/>
<organism evidence="6 7">
    <name type="scientific">Aristolochia fimbriata</name>
    <name type="common">White veined hardy Dutchman's pipe vine</name>
    <dbReference type="NCBI Taxonomy" id="158543"/>
    <lineage>
        <taxon>Eukaryota</taxon>
        <taxon>Viridiplantae</taxon>
        <taxon>Streptophyta</taxon>
        <taxon>Embryophyta</taxon>
        <taxon>Tracheophyta</taxon>
        <taxon>Spermatophyta</taxon>
        <taxon>Magnoliopsida</taxon>
        <taxon>Magnoliidae</taxon>
        <taxon>Piperales</taxon>
        <taxon>Aristolochiaceae</taxon>
        <taxon>Aristolochia</taxon>
    </lineage>
</organism>
<protein>
    <recommendedName>
        <fullName evidence="5">Protein kinase domain-containing protein</fullName>
    </recommendedName>
</protein>
<dbReference type="GO" id="GO:0005524">
    <property type="term" value="F:ATP binding"/>
    <property type="evidence" value="ECO:0007669"/>
    <property type="project" value="UniProtKB-UniRule"/>
</dbReference>
<feature type="binding site" evidence="1">
    <location>
        <position position="161"/>
    </location>
    <ligand>
        <name>ATP</name>
        <dbReference type="ChEBI" id="CHEBI:30616"/>
    </ligand>
</feature>
<evidence type="ECO:0000256" key="3">
    <source>
        <dbReference type="SAM" id="Phobius"/>
    </source>
</evidence>
<reference evidence="6 7" key="1">
    <citation type="submission" date="2021-07" db="EMBL/GenBank/DDBJ databases">
        <title>The Aristolochia fimbriata genome: insights into angiosperm evolution, floral development and chemical biosynthesis.</title>
        <authorList>
            <person name="Jiao Y."/>
        </authorList>
    </citation>
    <scope>NUCLEOTIDE SEQUENCE [LARGE SCALE GENOMIC DNA]</scope>
    <source>
        <strain evidence="6">IBCAS-2021</strain>
        <tissue evidence="6">Leaf</tissue>
    </source>
</reference>
<dbReference type="InterPro" id="IPR001245">
    <property type="entry name" value="Ser-Thr/Tyr_kinase_cat_dom"/>
</dbReference>
<keyword evidence="3" id="KW-0472">Membrane</keyword>
<dbReference type="Proteomes" id="UP000825729">
    <property type="component" value="Unassembled WGS sequence"/>
</dbReference>
<feature type="signal peptide" evidence="4">
    <location>
        <begin position="1"/>
        <end position="27"/>
    </location>
</feature>
<evidence type="ECO:0000256" key="2">
    <source>
        <dbReference type="SAM" id="MobiDB-lite"/>
    </source>
</evidence>
<dbReference type="EMBL" id="JAINDJ010000004">
    <property type="protein sequence ID" value="KAG9451588.1"/>
    <property type="molecule type" value="Genomic_DNA"/>
</dbReference>
<dbReference type="Gene3D" id="3.30.200.20">
    <property type="entry name" value="Phosphorylase Kinase, domain 1"/>
    <property type="match status" value="1"/>
</dbReference>
<evidence type="ECO:0000256" key="4">
    <source>
        <dbReference type="SAM" id="SignalP"/>
    </source>
</evidence>
<sequence length="451" mass="50149">MESSKDLILVTRLLILLVLSSNDAAAALSPEGAQNQVTENKKSNPFVATSLILIFIVLDVIAFVLVLLLLRAYWESKKSGKRDERKLDIENNKDERPLEHHDDSLNRGAASEERGKLEFFSEERGFELGDLLKASADALGKGNFGACYKAVLGNGTSVVVKRLKDLAPSTGDEFATHIRALSALKHPNLLSFLAFYNNRDERLLVHRFARNGNLFDRIHAGRGENRRGENRVPFKWHSRLQVARGVARAMAYLHVNSNSPTAAPHGNLKSSNVLLDENDMPRVSDYGYSSIISTSAAVQRMAVYRSPEYQHRRRVSKKSDVWTYGSLLLELLSGKASCLSYPGGERGIDLCNWVHVAVREEWTAEIFDAEIAAQRNASQDMLKLLQIALRCCEKSPEQRPEMVDVMRSVEGIAARESGDDESSDRSSVDDHSGSTNGSGISVEYNRKFVSI</sequence>
<keyword evidence="7" id="KW-1185">Reference proteome</keyword>
<keyword evidence="1" id="KW-0067">ATP-binding</keyword>
<dbReference type="PROSITE" id="PS00107">
    <property type="entry name" value="PROTEIN_KINASE_ATP"/>
    <property type="match status" value="1"/>
</dbReference>
<keyword evidence="3" id="KW-0812">Transmembrane</keyword>
<dbReference type="Pfam" id="PF07714">
    <property type="entry name" value="PK_Tyr_Ser-Thr"/>
    <property type="match status" value="1"/>
</dbReference>